<dbReference type="CDD" id="cd20298">
    <property type="entry name" value="cupin_UAH"/>
    <property type="match status" value="1"/>
</dbReference>
<evidence type="ECO:0000256" key="6">
    <source>
        <dbReference type="ARBA" id="ARBA00023239"/>
    </source>
</evidence>
<dbReference type="EC" id="4.3.2.3" evidence="3"/>
<evidence type="ECO:0000256" key="8">
    <source>
        <dbReference type="ARBA" id="ARBA00047684"/>
    </source>
</evidence>
<keyword evidence="12" id="KW-1185">Reference proteome</keyword>
<name>A0A1G4MIE1_LACFM</name>
<evidence type="ECO:0000256" key="7">
    <source>
        <dbReference type="ARBA" id="ARBA00030302"/>
    </source>
</evidence>
<comment type="subunit">
    <text evidence="2">Homodimer.</text>
</comment>
<dbReference type="GO" id="GO:0000256">
    <property type="term" value="P:allantoin catabolic process"/>
    <property type="evidence" value="ECO:0007669"/>
    <property type="project" value="InterPro"/>
</dbReference>
<dbReference type="OrthoDB" id="10266039at2759"/>
<dbReference type="InterPro" id="IPR024060">
    <property type="entry name" value="Ureidoglycolate_lyase_dom_sf"/>
</dbReference>
<dbReference type="STRING" id="4955.A0A1G4MIE1"/>
<gene>
    <name evidence="11" type="ORF">LAFE_0G15346G</name>
</gene>
<dbReference type="AlphaFoldDB" id="A0A1G4MIE1"/>
<organism evidence="11 12">
    <name type="scientific">Lachancea fermentati</name>
    <name type="common">Zygosaccharomyces fermentati</name>
    <dbReference type="NCBI Taxonomy" id="4955"/>
    <lineage>
        <taxon>Eukaryota</taxon>
        <taxon>Fungi</taxon>
        <taxon>Dikarya</taxon>
        <taxon>Ascomycota</taxon>
        <taxon>Saccharomycotina</taxon>
        <taxon>Saccharomycetes</taxon>
        <taxon>Saccharomycetales</taxon>
        <taxon>Saccharomycetaceae</taxon>
        <taxon>Lachancea</taxon>
    </lineage>
</organism>
<evidence type="ECO:0000256" key="10">
    <source>
        <dbReference type="ARBA" id="ARBA00061337"/>
    </source>
</evidence>
<dbReference type="Pfam" id="PF04115">
    <property type="entry name" value="Ureidogly_lyase"/>
    <property type="match status" value="1"/>
</dbReference>
<dbReference type="PANTHER" id="PTHR21221">
    <property type="entry name" value="UREIDOGLYCOLATE HYDROLASE"/>
    <property type="match status" value="1"/>
</dbReference>
<dbReference type="GO" id="GO:0006144">
    <property type="term" value="P:purine nucleobase metabolic process"/>
    <property type="evidence" value="ECO:0007669"/>
    <property type="project" value="UniProtKB-KW"/>
</dbReference>
<dbReference type="OMA" id="ECYFEPG"/>
<dbReference type="EMBL" id="LT598486">
    <property type="protein sequence ID" value="SCW03659.1"/>
    <property type="molecule type" value="Genomic_DNA"/>
</dbReference>
<dbReference type="GO" id="GO:0004848">
    <property type="term" value="F:ureidoglycolate hydrolase activity"/>
    <property type="evidence" value="ECO:0007669"/>
    <property type="project" value="InterPro"/>
</dbReference>
<evidence type="ECO:0000313" key="11">
    <source>
        <dbReference type="EMBL" id="SCW03659.1"/>
    </source>
</evidence>
<comment type="function">
    <text evidence="9">Catalyzes the catabolism of the allantoin degradation intermediate (S)-ureidoglycolate, generating urea and glyoxylate. Involved in the utilization of allantoin as secondary nitrogen source when primary sources are limiting.</text>
</comment>
<dbReference type="InterPro" id="IPR047233">
    <property type="entry name" value="UAH_cupin"/>
</dbReference>
<evidence type="ECO:0000256" key="5">
    <source>
        <dbReference type="ARBA" id="ARBA00022631"/>
    </source>
</evidence>
<sequence>MILIHAQPLTIQDFKPYGSIISPNEEVFKLDESAKNANQGTAIKIMKVSEIQNQFSEKVPVPNWNIFRCFPQHHLRRTFLESIKRPNCTVTHDIKVLEKHPYSSQTFLPMGRAEDDISYLVVVALPNPACDAPDLSTLKAFTCKGNQAVTYGAGIWHAPMIVLGTPPYLDFGVLINELLDNGHPEKDCVETFYEEGQLQITLIAANETKCQK</sequence>
<comment type="pathway">
    <text evidence="1">Nitrogen metabolism; (S)-allantoin degradation.</text>
</comment>
<protein>
    <recommendedName>
        <fullName evidence="4">Ureidoglycolate lyase</fullName>
        <ecNumber evidence="3">4.3.2.3</ecNumber>
    </recommendedName>
    <alternativeName>
        <fullName evidence="7">Ureidoglycolatase</fullName>
    </alternativeName>
</protein>
<dbReference type="PANTHER" id="PTHR21221:SF1">
    <property type="entry name" value="UREIDOGLYCOLATE LYASE"/>
    <property type="match status" value="1"/>
</dbReference>
<dbReference type="SUPFAM" id="SSF51182">
    <property type="entry name" value="RmlC-like cupins"/>
    <property type="match status" value="1"/>
</dbReference>
<comment type="similarity">
    <text evidence="10">Belongs to the ureidoglycolate lyase family.</text>
</comment>
<dbReference type="InterPro" id="IPR011051">
    <property type="entry name" value="RmlC_Cupin_sf"/>
</dbReference>
<evidence type="ECO:0000256" key="4">
    <source>
        <dbReference type="ARBA" id="ARBA00019751"/>
    </source>
</evidence>
<evidence type="ECO:0000256" key="1">
    <source>
        <dbReference type="ARBA" id="ARBA00004780"/>
    </source>
</evidence>
<dbReference type="InterPro" id="IPR007247">
    <property type="entry name" value="Ureidogly_lyase"/>
</dbReference>
<dbReference type="Gene3D" id="2.60.120.480">
    <property type="entry name" value="Ureidoglycolate hydrolase"/>
    <property type="match status" value="1"/>
</dbReference>
<keyword evidence="5" id="KW-0659">Purine metabolism</keyword>
<proteinExistence type="inferred from homology"/>
<evidence type="ECO:0000313" key="12">
    <source>
        <dbReference type="Proteomes" id="UP000190831"/>
    </source>
</evidence>
<evidence type="ECO:0000256" key="2">
    <source>
        <dbReference type="ARBA" id="ARBA00011738"/>
    </source>
</evidence>
<accession>A0A1G4MIE1</accession>
<evidence type="ECO:0000256" key="3">
    <source>
        <dbReference type="ARBA" id="ARBA00012341"/>
    </source>
</evidence>
<dbReference type="Proteomes" id="UP000190831">
    <property type="component" value="Chromosome G"/>
</dbReference>
<comment type="catalytic activity">
    <reaction evidence="8">
        <text>(S)-ureidoglycolate = urea + glyoxylate</text>
        <dbReference type="Rhea" id="RHEA:11304"/>
        <dbReference type="ChEBI" id="CHEBI:16199"/>
        <dbReference type="ChEBI" id="CHEBI:36655"/>
        <dbReference type="ChEBI" id="CHEBI:57296"/>
        <dbReference type="EC" id="4.3.2.3"/>
    </reaction>
</comment>
<dbReference type="FunFam" id="2.60.120.480:FF:000003">
    <property type="entry name" value="Ureidoglycolate hydrolase"/>
    <property type="match status" value="1"/>
</dbReference>
<keyword evidence="6" id="KW-0456">Lyase</keyword>
<reference evidence="11 12" key="1">
    <citation type="submission" date="2016-03" db="EMBL/GenBank/DDBJ databases">
        <authorList>
            <person name="Devillers H."/>
        </authorList>
    </citation>
    <scope>NUCLEOTIDE SEQUENCE [LARGE SCALE GENOMIC DNA]</scope>
    <source>
        <strain evidence="11">CBS 6772</strain>
    </source>
</reference>
<evidence type="ECO:0000256" key="9">
    <source>
        <dbReference type="ARBA" id="ARBA00055977"/>
    </source>
</evidence>
<dbReference type="GO" id="GO:0050385">
    <property type="term" value="F:ureidoglycolate lyase activity"/>
    <property type="evidence" value="ECO:0007669"/>
    <property type="project" value="UniProtKB-EC"/>
</dbReference>